<sequence>MMHKRPEPKAASRRIAVAALIAGLALAQSGYAAAHEMASGPRLEGLAPSAAAGQSPFLGKWELDLARMPDTYGPAPKRVTFAFEDVGAGRWRTVIEITAPNGSVRQAASEYRRDGKAVRAEGDTAEADSAAFSSPAPDVLVMSLAKDKGLASVRVYTISADGKEMTESAADTDGDGAPFVRTFHFKRIA</sequence>
<evidence type="ECO:0000313" key="3">
    <source>
        <dbReference type="Proteomes" id="UP000266568"/>
    </source>
</evidence>
<dbReference type="AlphaFoldDB" id="A0A397NJ06"/>
<proteinExistence type="predicted"/>
<evidence type="ECO:0000256" key="1">
    <source>
        <dbReference type="SAM" id="SignalP"/>
    </source>
</evidence>
<reference evidence="2 3" key="1">
    <citation type="submission" date="2018-08" db="EMBL/GenBank/DDBJ databases">
        <title>Genomic Encyclopedia of Type Strains, Phase IV (KMG-IV): sequencing the most valuable type-strain genomes for metagenomic binning, comparative biology and taxonomic classification.</title>
        <authorList>
            <person name="Goeker M."/>
        </authorList>
    </citation>
    <scope>NUCLEOTIDE SEQUENCE [LARGE SCALE GENOMIC DNA]</scope>
    <source>
        <strain evidence="2 3">DSM 25527</strain>
    </source>
</reference>
<evidence type="ECO:0008006" key="4">
    <source>
        <dbReference type="Google" id="ProtNLM"/>
    </source>
</evidence>
<keyword evidence="3" id="KW-1185">Reference proteome</keyword>
<dbReference type="Proteomes" id="UP000266568">
    <property type="component" value="Unassembled WGS sequence"/>
</dbReference>
<gene>
    <name evidence="2" type="ORF">DFR49_3402</name>
</gene>
<comment type="caution">
    <text evidence="2">The sequence shown here is derived from an EMBL/GenBank/DDBJ whole genome shotgun (WGS) entry which is preliminary data.</text>
</comment>
<feature type="chain" id="PRO_5017410661" description="LuxR family transcriptional regulator" evidence="1">
    <location>
        <begin position="35"/>
        <end position="189"/>
    </location>
</feature>
<protein>
    <recommendedName>
        <fullName evidence="4">LuxR family transcriptional regulator</fullName>
    </recommendedName>
</protein>
<accession>A0A397NJ06</accession>
<dbReference type="EMBL" id="QXDC01000004">
    <property type="protein sequence ID" value="RIA37516.1"/>
    <property type="molecule type" value="Genomic_DNA"/>
</dbReference>
<evidence type="ECO:0000313" key="2">
    <source>
        <dbReference type="EMBL" id="RIA37516.1"/>
    </source>
</evidence>
<feature type="signal peptide" evidence="1">
    <location>
        <begin position="1"/>
        <end position="34"/>
    </location>
</feature>
<organism evidence="2 3">
    <name type="scientific">Hephaestia caeni</name>
    <dbReference type="NCBI Taxonomy" id="645617"/>
    <lineage>
        <taxon>Bacteria</taxon>
        <taxon>Pseudomonadati</taxon>
        <taxon>Pseudomonadota</taxon>
        <taxon>Alphaproteobacteria</taxon>
        <taxon>Sphingomonadales</taxon>
        <taxon>Sphingomonadaceae</taxon>
        <taxon>Hephaestia</taxon>
    </lineage>
</organism>
<name>A0A397NJ06_9SPHN</name>
<dbReference type="RefSeq" id="WP_245968608.1">
    <property type="nucleotide sequence ID" value="NZ_QXDC01000004.1"/>
</dbReference>
<keyword evidence="1" id="KW-0732">Signal</keyword>